<keyword evidence="2" id="KW-0472">Membrane</keyword>
<dbReference type="GO" id="GO:0000155">
    <property type="term" value="F:phosphorelay sensor kinase activity"/>
    <property type="evidence" value="ECO:0007669"/>
    <property type="project" value="InterPro"/>
</dbReference>
<dbReference type="Proteomes" id="UP001330184">
    <property type="component" value="Chromosome"/>
</dbReference>
<dbReference type="InterPro" id="IPR010559">
    <property type="entry name" value="Sig_transdc_His_kin_internal"/>
</dbReference>
<gene>
    <name evidence="5" type="ORF">MACH07_06960</name>
</gene>
<dbReference type="EMBL" id="AP027268">
    <property type="protein sequence ID" value="BDW91864.1"/>
    <property type="molecule type" value="Genomic_DNA"/>
</dbReference>
<feature type="transmembrane region" description="Helical" evidence="2">
    <location>
        <begin position="113"/>
        <end position="134"/>
    </location>
</feature>
<dbReference type="RefSeq" id="WP_338196654.1">
    <property type="nucleotide sequence ID" value="NZ_AP027268.1"/>
</dbReference>
<keyword evidence="1" id="KW-0175">Coiled coil</keyword>
<evidence type="ECO:0000256" key="1">
    <source>
        <dbReference type="SAM" id="Coils"/>
    </source>
</evidence>
<sequence length="499" mass="58298">MEQGYLEYFFNHPFQNGFLVFTIGALFLLTVYHFILFFQQKDKIYLLYSGYTFFVILSQLRHLEEGFIYQLIVPIKDVVWFPVVSTEIYYGIYVLFALKFLNIKTHFPKWNKYMIKALKLIMVYCFIVFVVHLFNGNDQLIMNGYFVFTLMMSLLGIVCYVPFFKVKSPLKYYIIVGSFFLFFFSVLSLLIYLKQIEKGFPIEPSYSILYVGFLLENTLFSLGLGHKQKLILDDRNRSQQLLIDQLKENENLQIKVQDQLKENMKAMEIKAEAERLKGLQTQYDKELAELKLLALRSQMNPHFIFNSLNSIKRYIIDNDKEKAVYYMNKFAKLIRRILASTMEKESSLADELETTELYVNIENLRFNNEIEFAITCGPDINPAGIKIPSLLLQPFIENAIWHGLSPKRSNKQMSIELLKHGGSIIRIKVMDNGIGLRRSKQIKERKVHKNNSVGITLSTERLEHFSKQYQSKGAINIIDLEETSKELSGTQVVIDLPYL</sequence>
<feature type="domain" description="Signal transduction histidine kinase internal region" evidence="3">
    <location>
        <begin position="291"/>
        <end position="369"/>
    </location>
</feature>
<dbReference type="PANTHER" id="PTHR34220:SF7">
    <property type="entry name" value="SENSOR HISTIDINE KINASE YPDA"/>
    <property type="match status" value="1"/>
</dbReference>
<evidence type="ECO:0000256" key="2">
    <source>
        <dbReference type="SAM" id="Phobius"/>
    </source>
</evidence>
<feature type="transmembrane region" description="Helical" evidence="2">
    <location>
        <begin position="172"/>
        <end position="193"/>
    </location>
</feature>
<evidence type="ECO:0000259" key="4">
    <source>
        <dbReference type="Pfam" id="PF07695"/>
    </source>
</evidence>
<proteinExistence type="predicted"/>
<accession>A0AA48KL79</accession>
<feature type="transmembrane region" description="Helical" evidence="2">
    <location>
        <begin position="80"/>
        <end position="101"/>
    </location>
</feature>
<feature type="transmembrane region" description="Helical" evidence="2">
    <location>
        <begin position="44"/>
        <end position="60"/>
    </location>
</feature>
<organism evidence="5 6">
    <name type="scientific">Flagellimonas marinaquae</name>
    <dbReference type="NCBI Taxonomy" id="254955"/>
    <lineage>
        <taxon>Bacteria</taxon>
        <taxon>Pseudomonadati</taxon>
        <taxon>Bacteroidota</taxon>
        <taxon>Flavobacteriia</taxon>
        <taxon>Flavobacteriales</taxon>
        <taxon>Flavobacteriaceae</taxon>
        <taxon>Flagellimonas</taxon>
    </lineage>
</organism>
<dbReference type="InterPro" id="IPR050640">
    <property type="entry name" value="Bact_2-comp_sensor_kinase"/>
</dbReference>
<evidence type="ECO:0000313" key="5">
    <source>
        <dbReference type="EMBL" id="BDW91864.1"/>
    </source>
</evidence>
<dbReference type="InterPro" id="IPR011623">
    <property type="entry name" value="7TMR_DISM_rcpt_extracell_dom1"/>
</dbReference>
<dbReference type="Pfam" id="PF06580">
    <property type="entry name" value="His_kinase"/>
    <property type="match status" value="1"/>
</dbReference>
<dbReference type="Gene3D" id="3.30.565.10">
    <property type="entry name" value="Histidine kinase-like ATPase, C-terminal domain"/>
    <property type="match status" value="1"/>
</dbReference>
<dbReference type="GO" id="GO:0016020">
    <property type="term" value="C:membrane"/>
    <property type="evidence" value="ECO:0007669"/>
    <property type="project" value="InterPro"/>
</dbReference>
<evidence type="ECO:0008006" key="7">
    <source>
        <dbReference type="Google" id="ProtNLM"/>
    </source>
</evidence>
<evidence type="ECO:0000259" key="3">
    <source>
        <dbReference type="Pfam" id="PF06580"/>
    </source>
</evidence>
<keyword evidence="6" id="KW-1185">Reference proteome</keyword>
<keyword evidence="2" id="KW-0812">Transmembrane</keyword>
<reference evidence="5 6" key="1">
    <citation type="submission" date="2023-01" db="EMBL/GenBank/DDBJ databases">
        <title>Complete genome sequence of Muricauda aquimarina strain IFOP_LL357.</title>
        <authorList>
            <person name="Gajardo G."/>
            <person name="Ueki S."/>
            <person name="Maruyama F."/>
        </authorList>
    </citation>
    <scope>NUCLEOTIDE SEQUENCE [LARGE SCALE GENOMIC DNA]</scope>
    <source>
        <strain evidence="5 6">IFOP_LL357</strain>
    </source>
</reference>
<keyword evidence="2" id="KW-1133">Transmembrane helix</keyword>
<name>A0AA48KL79_9FLAO</name>
<dbReference type="PANTHER" id="PTHR34220">
    <property type="entry name" value="SENSOR HISTIDINE KINASE YPDA"/>
    <property type="match status" value="1"/>
</dbReference>
<feature type="transmembrane region" description="Helical" evidence="2">
    <location>
        <begin position="18"/>
        <end position="37"/>
    </location>
</feature>
<dbReference type="AlphaFoldDB" id="A0AA48KL79"/>
<feature type="coiled-coil region" evidence="1">
    <location>
        <begin position="242"/>
        <end position="289"/>
    </location>
</feature>
<dbReference type="SUPFAM" id="SSF55874">
    <property type="entry name" value="ATPase domain of HSP90 chaperone/DNA topoisomerase II/histidine kinase"/>
    <property type="match status" value="1"/>
</dbReference>
<feature type="transmembrane region" description="Helical" evidence="2">
    <location>
        <begin position="140"/>
        <end position="160"/>
    </location>
</feature>
<dbReference type="InterPro" id="IPR036890">
    <property type="entry name" value="HATPase_C_sf"/>
</dbReference>
<dbReference type="Pfam" id="PF07695">
    <property type="entry name" value="7TMR-DISM_7TM"/>
    <property type="match status" value="1"/>
</dbReference>
<feature type="domain" description="7TM-DISM receptor extracellular" evidence="4">
    <location>
        <begin position="17"/>
        <end position="226"/>
    </location>
</feature>
<evidence type="ECO:0000313" key="6">
    <source>
        <dbReference type="Proteomes" id="UP001330184"/>
    </source>
</evidence>
<protein>
    <recommendedName>
        <fullName evidence="7">7TM diverse intracellular signalling</fullName>
    </recommendedName>
</protein>